<feature type="transmembrane region" description="Helical" evidence="6">
    <location>
        <begin position="402"/>
        <end position="422"/>
    </location>
</feature>
<reference evidence="8 9" key="1">
    <citation type="submission" date="2018-05" db="EMBL/GenBank/DDBJ databases">
        <title>A metagenomic window into the 2 km-deep terrestrial subsurface aquifer revealed taxonomically and functionally diverse microbial community comprising novel uncultured bacterial lineages.</title>
        <authorList>
            <person name="Kadnikov V.V."/>
            <person name="Mardanov A.V."/>
            <person name="Beletsky A.V."/>
            <person name="Banks D."/>
            <person name="Pimenov N.V."/>
            <person name="Frank Y.A."/>
            <person name="Karnachuk O.V."/>
            <person name="Ravin N.V."/>
        </authorList>
    </citation>
    <scope>NUCLEOTIDE SEQUENCE [LARGE SCALE GENOMIC DNA]</scope>
    <source>
        <strain evidence="8">BY5</strain>
    </source>
</reference>
<evidence type="ECO:0000256" key="6">
    <source>
        <dbReference type="SAM" id="Phobius"/>
    </source>
</evidence>
<evidence type="ECO:0000256" key="1">
    <source>
        <dbReference type="ARBA" id="ARBA00004651"/>
    </source>
</evidence>
<dbReference type="Pfam" id="PF03176">
    <property type="entry name" value="MMPL"/>
    <property type="match status" value="1"/>
</dbReference>
<feature type="transmembrane region" description="Helical" evidence="6">
    <location>
        <begin position="244"/>
        <end position="264"/>
    </location>
</feature>
<protein>
    <submittedName>
        <fullName evidence="8">Membrane protein</fullName>
    </submittedName>
</protein>
<dbReference type="SUPFAM" id="SSF82866">
    <property type="entry name" value="Multidrug efflux transporter AcrB transmembrane domain"/>
    <property type="match status" value="2"/>
</dbReference>
<evidence type="ECO:0000256" key="4">
    <source>
        <dbReference type="ARBA" id="ARBA00022989"/>
    </source>
</evidence>
<dbReference type="AlphaFoldDB" id="A0A367ZMH4"/>
<feature type="transmembrane region" description="Helical" evidence="6">
    <location>
        <begin position="595"/>
        <end position="614"/>
    </location>
</feature>
<comment type="caution">
    <text evidence="8">The sequence shown here is derived from an EMBL/GenBank/DDBJ whole genome shotgun (WGS) entry which is preliminary data.</text>
</comment>
<evidence type="ECO:0000256" key="3">
    <source>
        <dbReference type="ARBA" id="ARBA00022692"/>
    </source>
</evidence>
<organism evidence="8 9">
    <name type="scientific">Candidatus Ozemobacter sibiricus</name>
    <dbReference type="NCBI Taxonomy" id="2268124"/>
    <lineage>
        <taxon>Bacteria</taxon>
        <taxon>Candidatus Ozemobacteria</taxon>
        <taxon>Candidatus Ozemobacterales</taxon>
        <taxon>Candidatus Ozemobacteraceae</taxon>
        <taxon>Candidatus Ozemobacter</taxon>
    </lineage>
</organism>
<dbReference type="Proteomes" id="UP000252355">
    <property type="component" value="Unassembled WGS sequence"/>
</dbReference>
<accession>A0A367ZMH4</accession>
<feature type="domain" description="SSD" evidence="7">
    <location>
        <begin position="248"/>
        <end position="370"/>
    </location>
</feature>
<keyword evidence="5 6" id="KW-0472">Membrane</keyword>
<gene>
    <name evidence="8" type="ORF">OZSIB_0205</name>
</gene>
<dbReference type="InterPro" id="IPR050545">
    <property type="entry name" value="Mycobact_MmpL"/>
</dbReference>
<evidence type="ECO:0000313" key="8">
    <source>
        <dbReference type="EMBL" id="RCK79334.1"/>
    </source>
</evidence>
<dbReference type="InterPro" id="IPR053958">
    <property type="entry name" value="HMGCR/SNAP/NPC1-like_SSD"/>
</dbReference>
<evidence type="ECO:0000256" key="5">
    <source>
        <dbReference type="ARBA" id="ARBA00023136"/>
    </source>
</evidence>
<keyword evidence="3 6" id="KW-0812">Transmembrane</keyword>
<dbReference type="InterPro" id="IPR004869">
    <property type="entry name" value="MMPL_dom"/>
</dbReference>
<feature type="transmembrane region" description="Helical" evidence="6">
    <location>
        <begin position="693"/>
        <end position="713"/>
    </location>
</feature>
<proteinExistence type="predicted"/>
<feature type="transmembrane region" description="Helical" evidence="6">
    <location>
        <begin position="20"/>
        <end position="42"/>
    </location>
</feature>
<keyword evidence="4 6" id="KW-1133">Transmembrane helix</keyword>
<feature type="transmembrane region" description="Helical" evidence="6">
    <location>
        <begin position="347"/>
        <end position="368"/>
    </location>
</feature>
<evidence type="ECO:0000313" key="9">
    <source>
        <dbReference type="Proteomes" id="UP000252355"/>
    </source>
</evidence>
<dbReference type="PANTHER" id="PTHR33406">
    <property type="entry name" value="MEMBRANE PROTEIN MJ1562-RELATED"/>
    <property type="match status" value="1"/>
</dbReference>
<feature type="transmembrane region" description="Helical" evidence="6">
    <location>
        <begin position="725"/>
        <end position="748"/>
    </location>
</feature>
<name>A0A367ZMH4_9BACT</name>
<dbReference type="Pfam" id="PF12349">
    <property type="entry name" value="Sterol-sensing"/>
    <property type="match status" value="1"/>
</dbReference>
<feature type="transmembrane region" description="Helical" evidence="6">
    <location>
        <begin position="276"/>
        <end position="296"/>
    </location>
</feature>
<keyword evidence="2" id="KW-1003">Cell membrane</keyword>
<evidence type="ECO:0000256" key="2">
    <source>
        <dbReference type="ARBA" id="ARBA00022475"/>
    </source>
</evidence>
<dbReference type="EMBL" id="QOQW01000014">
    <property type="protein sequence ID" value="RCK79334.1"/>
    <property type="molecule type" value="Genomic_DNA"/>
</dbReference>
<sequence>MDGPDAPAAQAPPNFRLVSWIYRLVAGHPGAVMATFLGVTLLSLGAFTHVQMADEIESTLTDPAALATWQTFRRSFDEERSILIAWEVPDLGRATLIHLKEVVDALHRLPQVQQVFSLLDLLRASGDREQFAASLTDHRLRRLQEAVATDRVLRGRVISHDGGAIAVMIVPDTRWPDWQQQLCAAIDELRPRLFGERPHHVFGFPWFKDRFMGAVARNNRVFLSLSAVACAILAWIFFPDLGVLVMIVLTVAIPAVLTFAIYFLNGHGINLFTAPIIPFALVVSFNELIFIISHFVAGETAWRDYDTLHEQTFRRLAWPCFVNMVTTLIGFFALSSNPSQNIQLFSVYTSLACFLSYGVMFGFAFAFLKVYKPNFAVVDTGTVRLRGLKRWLMRFVLRHARAVLAVLLLGSLACLAVATTLVSRHALEDIFPADDPLLAAFRFIGTRFGGPYTFDLMISGDDVLTRPALEAVAEVQARVGRLPGVNAVFSVVDLVRDFTERFAGAASIPASPEFLRSIVTLYASRGLAGFFVSPDYARLTIKIGVTGSDDREILDVAAAVQRAADAGLAGTGLRAEPTGEIYLNARMQQLILTNVWWAFGSALAMIAAVFLAVFRSLRLALYALLVNFLPILGAYALAHLAGLPLNPSTGVVGCVMSGLVVDDTLHMLTCFRERAGATGRHPVRRTWYVLDQLFHPVLASALLMGVANAIFLFSDFKPFRYFGGIGAVIVLLGIVGDLVALPALFLAFGDGRSAPPGAVRNPERPPRDGCEWG</sequence>
<feature type="transmembrane region" description="Helical" evidence="6">
    <location>
        <begin position="620"/>
        <end position="638"/>
    </location>
</feature>
<dbReference type="PANTHER" id="PTHR33406:SF12">
    <property type="entry name" value="BLR2997 PROTEIN"/>
    <property type="match status" value="1"/>
</dbReference>
<dbReference type="InterPro" id="IPR000731">
    <property type="entry name" value="SSD"/>
</dbReference>
<dbReference type="GO" id="GO:0005886">
    <property type="term" value="C:plasma membrane"/>
    <property type="evidence" value="ECO:0007669"/>
    <property type="project" value="UniProtKB-SubCell"/>
</dbReference>
<comment type="subcellular location">
    <subcellularLocation>
        <location evidence="1">Cell membrane</location>
        <topology evidence="1">Multi-pass membrane protein</topology>
    </subcellularLocation>
</comment>
<dbReference type="Gene3D" id="1.20.1640.10">
    <property type="entry name" value="Multidrug efflux transporter AcrB transmembrane domain"/>
    <property type="match status" value="2"/>
</dbReference>
<feature type="transmembrane region" description="Helical" evidence="6">
    <location>
        <begin position="221"/>
        <end position="238"/>
    </location>
</feature>
<dbReference type="PROSITE" id="PS50156">
    <property type="entry name" value="SSD"/>
    <property type="match status" value="1"/>
</dbReference>
<evidence type="ECO:0000259" key="7">
    <source>
        <dbReference type="PROSITE" id="PS50156"/>
    </source>
</evidence>